<name>A0ABX0UHW8_9BACT</name>
<dbReference type="EMBL" id="JAASQJ010000001">
    <property type="protein sequence ID" value="NIJ52372.1"/>
    <property type="molecule type" value="Genomic_DNA"/>
</dbReference>
<feature type="domain" description="Glyoxalase/fosfomycin resistance/dioxygenase" evidence="1">
    <location>
        <begin position="8"/>
        <end position="99"/>
    </location>
</feature>
<dbReference type="SUPFAM" id="SSF54593">
    <property type="entry name" value="Glyoxalase/Bleomycin resistance protein/Dihydroxybiphenyl dioxygenase"/>
    <property type="match status" value="1"/>
</dbReference>
<sequence length="99" mass="11406">MAKLEVWANMPVKDVERTRDFFKKMGFKVNGPHESADIASFIFSDDHFVIHFFKEDKFIQIARNESPDTSKTSEIMFTIAADNKAAVDEWYDKVKQAGV</sequence>
<dbReference type="InterPro" id="IPR029068">
    <property type="entry name" value="Glyas_Bleomycin-R_OHBP_Dase"/>
</dbReference>
<dbReference type="Gene3D" id="3.10.180.10">
    <property type="entry name" value="2,3-Dihydroxybiphenyl 1,2-Dioxygenase, domain 1"/>
    <property type="match status" value="1"/>
</dbReference>
<dbReference type="Pfam" id="PF00903">
    <property type="entry name" value="Glyoxalase"/>
    <property type="match status" value="1"/>
</dbReference>
<keyword evidence="3" id="KW-1185">Reference proteome</keyword>
<gene>
    <name evidence="2" type="ORF">FHS68_001528</name>
</gene>
<protein>
    <recommendedName>
        <fullName evidence="1">Glyoxalase/fosfomycin resistance/dioxygenase domain-containing protein</fullName>
    </recommendedName>
</protein>
<evidence type="ECO:0000313" key="2">
    <source>
        <dbReference type="EMBL" id="NIJ52372.1"/>
    </source>
</evidence>
<dbReference type="RefSeq" id="WP_167268619.1">
    <property type="nucleotide sequence ID" value="NZ_JAASQJ010000001.1"/>
</dbReference>
<proteinExistence type="predicted"/>
<dbReference type="Proteomes" id="UP001179181">
    <property type="component" value="Unassembled WGS sequence"/>
</dbReference>
<evidence type="ECO:0000259" key="1">
    <source>
        <dbReference type="Pfam" id="PF00903"/>
    </source>
</evidence>
<accession>A0ABX0UHW8</accession>
<evidence type="ECO:0000313" key="3">
    <source>
        <dbReference type="Proteomes" id="UP001179181"/>
    </source>
</evidence>
<comment type="caution">
    <text evidence="2">The sequence shown here is derived from an EMBL/GenBank/DDBJ whole genome shotgun (WGS) entry which is preliminary data.</text>
</comment>
<reference evidence="2 3" key="1">
    <citation type="submission" date="2020-03" db="EMBL/GenBank/DDBJ databases">
        <title>Genomic Encyclopedia of Type Strains, Phase IV (KMG-IV): sequencing the most valuable type-strain genomes for metagenomic binning, comparative biology and taxonomic classification.</title>
        <authorList>
            <person name="Goeker M."/>
        </authorList>
    </citation>
    <scope>NUCLEOTIDE SEQUENCE [LARGE SCALE GENOMIC DNA]</scope>
    <source>
        <strain evidence="2 3">DSM 102865</strain>
    </source>
</reference>
<dbReference type="InterPro" id="IPR004360">
    <property type="entry name" value="Glyas_Fos-R_dOase_dom"/>
</dbReference>
<organism evidence="2 3">
    <name type="scientific">Dyadobacter arcticus</name>
    <dbReference type="NCBI Taxonomy" id="1078754"/>
    <lineage>
        <taxon>Bacteria</taxon>
        <taxon>Pseudomonadati</taxon>
        <taxon>Bacteroidota</taxon>
        <taxon>Cytophagia</taxon>
        <taxon>Cytophagales</taxon>
        <taxon>Spirosomataceae</taxon>
        <taxon>Dyadobacter</taxon>
    </lineage>
</organism>